<evidence type="ECO:0000256" key="6">
    <source>
        <dbReference type="ARBA" id="ARBA00022960"/>
    </source>
</evidence>
<evidence type="ECO:0000256" key="3">
    <source>
        <dbReference type="ARBA" id="ARBA00022618"/>
    </source>
</evidence>
<dbReference type="Gene3D" id="3.40.1190.10">
    <property type="entry name" value="Mur-like, catalytic domain"/>
    <property type="match status" value="1"/>
</dbReference>
<evidence type="ECO:0000256" key="9">
    <source>
        <dbReference type="ARBA" id="ARBA00023316"/>
    </source>
</evidence>
<feature type="binding site" evidence="10">
    <location>
        <begin position="94"/>
        <end position="100"/>
    </location>
    <ligand>
        <name>ATP</name>
        <dbReference type="ChEBI" id="CHEBI:30616"/>
    </ligand>
</feature>
<comment type="similarity">
    <text evidence="10">Belongs to the MurCDEF family. MurF subfamily.</text>
</comment>
<dbReference type="EMBL" id="JBHULZ010000006">
    <property type="protein sequence ID" value="MFD2696612.1"/>
    <property type="molecule type" value="Genomic_DNA"/>
</dbReference>
<keyword evidence="7 10" id="KW-0573">Peptidoglycan synthesis</keyword>
<dbReference type="InterPro" id="IPR035911">
    <property type="entry name" value="MurE/MurF_N"/>
</dbReference>
<evidence type="ECO:0000256" key="7">
    <source>
        <dbReference type="ARBA" id="ARBA00022984"/>
    </source>
</evidence>
<dbReference type="Gene3D" id="3.90.190.20">
    <property type="entry name" value="Mur ligase, C-terminal domain"/>
    <property type="match status" value="1"/>
</dbReference>
<evidence type="ECO:0000259" key="14">
    <source>
        <dbReference type="Pfam" id="PF08245"/>
    </source>
</evidence>
<accession>A0ABW5SAD3</accession>
<organism evidence="15 16">
    <name type="scientific">Mesonia sediminis</name>
    <dbReference type="NCBI Taxonomy" id="1703946"/>
    <lineage>
        <taxon>Bacteria</taxon>
        <taxon>Pseudomonadati</taxon>
        <taxon>Bacteroidota</taxon>
        <taxon>Flavobacteriia</taxon>
        <taxon>Flavobacteriales</taxon>
        <taxon>Flavobacteriaceae</taxon>
        <taxon>Mesonia</taxon>
    </lineage>
</organism>
<keyword evidence="8 10" id="KW-0131">Cell cycle</keyword>
<dbReference type="InterPro" id="IPR036615">
    <property type="entry name" value="Mur_ligase_C_dom_sf"/>
</dbReference>
<reference evidence="16" key="1">
    <citation type="journal article" date="2019" name="Int. J. Syst. Evol. Microbiol.">
        <title>The Global Catalogue of Microorganisms (GCM) 10K type strain sequencing project: providing services to taxonomists for standard genome sequencing and annotation.</title>
        <authorList>
            <consortium name="The Broad Institute Genomics Platform"/>
            <consortium name="The Broad Institute Genome Sequencing Center for Infectious Disease"/>
            <person name="Wu L."/>
            <person name="Ma J."/>
        </authorList>
    </citation>
    <scope>NUCLEOTIDE SEQUENCE [LARGE SCALE GENOMIC DNA]</scope>
    <source>
        <strain evidence="16">KCTC 42255</strain>
    </source>
</reference>
<name>A0ABW5SAD3_9FLAO</name>
<sequence length="426" mass="47186">MTRLYQLFQASTGVSTDTRSIQKGNLFFALSGTNFNGNQFAAKALEAGASYAVIDDPQYANEKTFLVENCLQSLQALATEHRKKLNTPIISLTGSNGKTTTKELIAKVLSYKYKIIATQGNLNNHIGVPLSLLQLKADTQIAVIEMGANHQGEIAQLCKIAYPDYGYITNFGKAHLEGFGGIEGVIKGKSELYQHLISKDKKIFINQDDPKQVELTQDYPNRISFGSDPTSDYAIHKTTNNNFAQIKIGDEVIQTQLLGLYNAQNAAAAAAIGQYFEVPLHHIKEALSSYQPSNNRSQITNHGSIKIIMDAYNANPTSMLAALEEVSQLKADQKTIILGDMFEVGPTWKEEHQTIVDTLKKQAYTNVFLCGKQFMQTDLPEQFCAVAETKELIPVLSKKDFSEQLIFIKGSRGMALEQLLPYLKEQ</sequence>
<comment type="function">
    <text evidence="10 11">Involved in cell wall formation. Catalyzes the final step in the synthesis of UDP-N-acetylmuramoyl-pentapeptide, the precursor of murein.</text>
</comment>
<evidence type="ECO:0000256" key="2">
    <source>
        <dbReference type="ARBA" id="ARBA00022598"/>
    </source>
</evidence>
<dbReference type="InterPro" id="IPR036565">
    <property type="entry name" value="Mur-like_cat_sf"/>
</dbReference>
<keyword evidence="5 10" id="KW-0067">ATP-binding</keyword>
<dbReference type="PANTHER" id="PTHR43024">
    <property type="entry name" value="UDP-N-ACETYLMURAMOYL-TRIPEPTIDE--D-ALANYL-D-ALANINE LIGASE"/>
    <property type="match status" value="1"/>
</dbReference>
<dbReference type="SUPFAM" id="SSF63418">
    <property type="entry name" value="MurE/MurF N-terminal domain"/>
    <property type="match status" value="1"/>
</dbReference>
<dbReference type="InterPro" id="IPR004101">
    <property type="entry name" value="Mur_ligase_C"/>
</dbReference>
<evidence type="ECO:0000256" key="11">
    <source>
        <dbReference type="RuleBase" id="RU004136"/>
    </source>
</evidence>
<keyword evidence="9 10" id="KW-0961">Cell wall biogenesis/degradation</keyword>
<dbReference type="Pfam" id="PF02875">
    <property type="entry name" value="Mur_ligase_C"/>
    <property type="match status" value="1"/>
</dbReference>
<dbReference type="GO" id="GO:0047480">
    <property type="term" value="F:UDP-N-acetylmuramoyl-tripeptide-D-alanyl-D-alanine ligase activity"/>
    <property type="evidence" value="ECO:0007669"/>
    <property type="project" value="UniProtKB-EC"/>
</dbReference>
<dbReference type="InterPro" id="IPR051046">
    <property type="entry name" value="MurCDEF_CellWall_CoF430Synth"/>
</dbReference>
<dbReference type="HAMAP" id="MF_02019">
    <property type="entry name" value="MurF"/>
    <property type="match status" value="1"/>
</dbReference>
<dbReference type="SUPFAM" id="SSF53244">
    <property type="entry name" value="MurD-like peptide ligases, peptide-binding domain"/>
    <property type="match status" value="1"/>
</dbReference>
<feature type="domain" description="Mur ligase C-terminal" evidence="13">
    <location>
        <begin position="296"/>
        <end position="388"/>
    </location>
</feature>
<evidence type="ECO:0000256" key="5">
    <source>
        <dbReference type="ARBA" id="ARBA00022840"/>
    </source>
</evidence>
<dbReference type="InterPro" id="IPR013221">
    <property type="entry name" value="Mur_ligase_cen"/>
</dbReference>
<dbReference type="InterPro" id="IPR005863">
    <property type="entry name" value="UDP-N-AcMur_synth"/>
</dbReference>
<keyword evidence="3 10" id="KW-0132">Cell division</keyword>
<protein>
    <recommendedName>
        <fullName evidence="10 11">UDP-N-acetylmuramoyl-tripeptide--D-alanyl-D-alanine ligase</fullName>
        <ecNumber evidence="10 11">6.3.2.10</ecNumber>
    </recommendedName>
    <alternativeName>
        <fullName evidence="10">D-alanyl-D-alanine-adding enzyme</fullName>
    </alternativeName>
</protein>
<comment type="caution">
    <text evidence="15">The sequence shown here is derived from an EMBL/GenBank/DDBJ whole genome shotgun (WGS) entry which is preliminary data.</text>
</comment>
<evidence type="ECO:0000259" key="13">
    <source>
        <dbReference type="Pfam" id="PF02875"/>
    </source>
</evidence>
<gene>
    <name evidence="10 15" type="primary">murF</name>
    <name evidence="15" type="ORF">ACFSQ0_01265</name>
</gene>
<proteinExistence type="inferred from homology"/>
<evidence type="ECO:0000259" key="12">
    <source>
        <dbReference type="Pfam" id="PF01225"/>
    </source>
</evidence>
<feature type="domain" description="Mur ligase central" evidence="14">
    <location>
        <begin position="93"/>
        <end position="272"/>
    </location>
</feature>
<evidence type="ECO:0000313" key="16">
    <source>
        <dbReference type="Proteomes" id="UP001597357"/>
    </source>
</evidence>
<dbReference type="Gene3D" id="3.40.1390.10">
    <property type="entry name" value="MurE/MurF, N-terminal domain"/>
    <property type="match status" value="1"/>
</dbReference>
<dbReference type="Pfam" id="PF08245">
    <property type="entry name" value="Mur_ligase_M"/>
    <property type="match status" value="1"/>
</dbReference>
<dbReference type="NCBIfam" id="TIGR01143">
    <property type="entry name" value="murF"/>
    <property type="match status" value="1"/>
</dbReference>
<keyword evidence="6 10" id="KW-0133">Cell shape</keyword>
<evidence type="ECO:0000256" key="8">
    <source>
        <dbReference type="ARBA" id="ARBA00023306"/>
    </source>
</evidence>
<dbReference type="EC" id="6.3.2.10" evidence="10 11"/>
<evidence type="ECO:0000256" key="1">
    <source>
        <dbReference type="ARBA" id="ARBA00022490"/>
    </source>
</evidence>
<evidence type="ECO:0000313" key="15">
    <source>
        <dbReference type="EMBL" id="MFD2696612.1"/>
    </source>
</evidence>
<dbReference type="RefSeq" id="WP_379043023.1">
    <property type="nucleotide sequence ID" value="NZ_JBHULZ010000006.1"/>
</dbReference>
<comment type="catalytic activity">
    <reaction evidence="10 11">
        <text>D-alanyl-D-alanine + UDP-N-acetyl-alpha-D-muramoyl-L-alanyl-gamma-D-glutamyl-meso-2,6-diaminopimelate + ATP = UDP-N-acetyl-alpha-D-muramoyl-L-alanyl-gamma-D-glutamyl-meso-2,6-diaminopimeloyl-D-alanyl-D-alanine + ADP + phosphate + H(+)</text>
        <dbReference type="Rhea" id="RHEA:28374"/>
        <dbReference type="ChEBI" id="CHEBI:15378"/>
        <dbReference type="ChEBI" id="CHEBI:30616"/>
        <dbReference type="ChEBI" id="CHEBI:43474"/>
        <dbReference type="ChEBI" id="CHEBI:57822"/>
        <dbReference type="ChEBI" id="CHEBI:61386"/>
        <dbReference type="ChEBI" id="CHEBI:83905"/>
        <dbReference type="ChEBI" id="CHEBI:456216"/>
        <dbReference type="EC" id="6.3.2.10"/>
    </reaction>
</comment>
<feature type="domain" description="Mur ligase N-terminal catalytic" evidence="12">
    <location>
        <begin position="12"/>
        <end position="65"/>
    </location>
</feature>
<keyword evidence="2 10" id="KW-0436">Ligase</keyword>
<keyword evidence="16" id="KW-1185">Reference proteome</keyword>
<comment type="pathway">
    <text evidence="10 11">Cell wall biogenesis; peptidoglycan biosynthesis.</text>
</comment>
<keyword evidence="4 10" id="KW-0547">Nucleotide-binding</keyword>
<dbReference type="Proteomes" id="UP001597357">
    <property type="component" value="Unassembled WGS sequence"/>
</dbReference>
<dbReference type="InterPro" id="IPR000713">
    <property type="entry name" value="Mur_ligase_N"/>
</dbReference>
<evidence type="ECO:0000256" key="4">
    <source>
        <dbReference type="ARBA" id="ARBA00022741"/>
    </source>
</evidence>
<dbReference type="SUPFAM" id="SSF53623">
    <property type="entry name" value="MurD-like peptide ligases, catalytic domain"/>
    <property type="match status" value="1"/>
</dbReference>
<comment type="subcellular location">
    <subcellularLocation>
        <location evidence="10 11">Cytoplasm</location>
    </subcellularLocation>
</comment>
<dbReference type="PANTHER" id="PTHR43024:SF1">
    <property type="entry name" value="UDP-N-ACETYLMURAMOYL-TRIPEPTIDE--D-ALANYL-D-ALANINE LIGASE"/>
    <property type="match status" value="1"/>
</dbReference>
<dbReference type="Pfam" id="PF01225">
    <property type="entry name" value="Mur_ligase"/>
    <property type="match status" value="1"/>
</dbReference>
<evidence type="ECO:0000256" key="10">
    <source>
        <dbReference type="HAMAP-Rule" id="MF_02019"/>
    </source>
</evidence>
<keyword evidence="1 10" id="KW-0963">Cytoplasm</keyword>